<sequence>MEFDGSVLIRSTADLKMSTEVQHTQRVTLHCRQCSTVLGDSLGVCGEVKRLDSIICLKVTNDVVVSYATASREGEMANCIYSSLKCCCCRSAVGIVIHSAPSRLAAVRSMFLLYKPNISCYILDSSSMVTASALTFDTKTCKESMNEVRQQLEAQLQQMLRVKSRLDDSSITAEINK</sequence>
<gene>
    <name evidence="1" type="primary">OIP5</name>
    <name evidence="1" type="ORF">GBF38_021349</name>
</gene>
<dbReference type="Proteomes" id="UP000805704">
    <property type="component" value="Chromosome 11"/>
</dbReference>
<name>A0ACB7FF69_NIBAL</name>
<accession>A0ACB7FF69</accession>
<evidence type="ECO:0000313" key="1">
    <source>
        <dbReference type="EMBL" id="KAG8013130.1"/>
    </source>
</evidence>
<keyword evidence="2" id="KW-1185">Reference proteome</keyword>
<evidence type="ECO:0000313" key="2">
    <source>
        <dbReference type="Proteomes" id="UP000805704"/>
    </source>
</evidence>
<reference evidence="1" key="1">
    <citation type="submission" date="2020-04" db="EMBL/GenBank/DDBJ databases">
        <title>A chromosome-scale assembly and high-density genetic map of the yellow drum (Nibea albiflora) genome.</title>
        <authorList>
            <person name="Xu D."/>
            <person name="Zhang W."/>
            <person name="Chen R."/>
            <person name="Tan P."/>
            <person name="Wang L."/>
            <person name="Song H."/>
            <person name="Tian L."/>
            <person name="Zhu Q."/>
            <person name="Wang B."/>
        </authorList>
    </citation>
    <scope>NUCLEOTIDE SEQUENCE</scope>
    <source>
        <strain evidence="1">ZJHYS-2018</strain>
    </source>
</reference>
<proteinExistence type="predicted"/>
<dbReference type="EMBL" id="CM024799">
    <property type="protein sequence ID" value="KAG8013130.1"/>
    <property type="molecule type" value="Genomic_DNA"/>
</dbReference>
<protein>
    <submittedName>
        <fullName evidence="1">Protein Mis18-beta</fullName>
    </submittedName>
</protein>
<organism evidence="1 2">
    <name type="scientific">Nibea albiflora</name>
    <name type="common">Yellow drum</name>
    <name type="synonym">Corvina albiflora</name>
    <dbReference type="NCBI Taxonomy" id="240163"/>
    <lineage>
        <taxon>Eukaryota</taxon>
        <taxon>Metazoa</taxon>
        <taxon>Chordata</taxon>
        <taxon>Craniata</taxon>
        <taxon>Vertebrata</taxon>
        <taxon>Euteleostomi</taxon>
        <taxon>Actinopterygii</taxon>
        <taxon>Neopterygii</taxon>
        <taxon>Teleostei</taxon>
        <taxon>Neoteleostei</taxon>
        <taxon>Acanthomorphata</taxon>
        <taxon>Eupercaria</taxon>
        <taxon>Sciaenidae</taxon>
        <taxon>Nibea</taxon>
    </lineage>
</organism>
<comment type="caution">
    <text evidence="1">The sequence shown here is derived from an EMBL/GenBank/DDBJ whole genome shotgun (WGS) entry which is preliminary data.</text>
</comment>